<dbReference type="AlphaFoldDB" id="A0A8H4B609"/>
<accession>A0A8H4B609</accession>
<dbReference type="EMBL" id="JAAECE010000013">
    <property type="protein sequence ID" value="KAF1796302.1"/>
    <property type="molecule type" value="Genomic_DNA"/>
</dbReference>
<evidence type="ECO:0000313" key="1">
    <source>
        <dbReference type="EMBL" id="KAF1796302.1"/>
    </source>
</evidence>
<name>A0A8H4B609_MUCCL</name>
<proteinExistence type="predicted"/>
<organism evidence="1 2">
    <name type="scientific">Mucor circinelloides f. lusitanicus</name>
    <name type="common">Mucor racemosus var. lusitanicus</name>
    <dbReference type="NCBI Taxonomy" id="29924"/>
    <lineage>
        <taxon>Eukaryota</taxon>
        <taxon>Fungi</taxon>
        <taxon>Fungi incertae sedis</taxon>
        <taxon>Mucoromycota</taxon>
        <taxon>Mucoromycotina</taxon>
        <taxon>Mucoromycetes</taxon>
        <taxon>Mucorales</taxon>
        <taxon>Mucorineae</taxon>
        <taxon>Mucoraceae</taxon>
        <taxon>Mucor</taxon>
    </lineage>
</organism>
<comment type="caution">
    <text evidence="1">The sequence shown here is derived from an EMBL/GenBank/DDBJ whole genome shotgun (WGS) entry which is preliminary data.</text>
</comment>
<dbReference type="Proteomes" id="UP000469890">
    <property type="component" value="Unassembled WGS sequence"/>
</dbReference>
<sequence length="149" mass="16400">MDGVSLSSLCFQFFKACTKIPTISDAAELSDVRVLAALNHVCLFDKDGDLPVTKYFPSDVALMLLPMYSTQVHHVLPDGIDCHSGCRLLETSPPHDYMSSMLMCSKFFTAACTSQNCCDTHHTAQVLTQVSPLLIHGPRDKSDEDSHVH</sequence>
<protein>
    <submittedName>
        <fullName evidence="1">Uncharacterized protein</fullName>
    </submittedName>
</protein>
<gene>
    <name evidence="1" type="ORF">FB192DRAFT_1467139</name>
</gene>
<reference evidence="1 2" key="1">
    <citation type="submission" date="2019-09" db="EMBL/GenBank/DDBJ databases">
        <authorList>
            <consortium name="DOE Joint Genome Institute"/>
            <person name="Mondo S.J."/>
            <person name="Navarro-Mendoza M.I."/>
            <person name="Perez-Arques C."/>
            <person name="Panchal S."/>
            <person name="Nicolas F.E."/>
            <person name="Ganguly P."/>
            <person name="Pangilinan J."/>
            <person name="Grigoriev I."/>
            <person name="Heitman J."/>
            <person name="Sanya K."/>
            <person name="Garre V."/>
        </authorList>
    </citation>
    <scope>NUCLEOTIDE SEQUENCE [LARGE SCALE GENOMIC DNA]</scope>
    <source>
        <strain evidence="1 2">MU402</strain>
    </source>
</reference>
<evidence type="ECO:0000313" key="2">
    <source>
        <dbReference type="Proteomes" id="UP000469890"/>
    </source>
</evidence>